<feature type="non-terminal residue" evidence="1">
    <location>
        <position position="95"/>
    </location>
</feature>
<keyword evidence="2" id="KW-1185">Reference proteome</keyword>
<proteinExistence type="predicted"/>
<dbReference type="OrthoDB" id="2426671at2759"/>
<protein>
    <submittedName>
        <fullName evidence="1">11346_t:CDS:1</fullName>
    </submittedName>
</protein>
<dbReference type="EMBL" id="CAMKVN010012478">
    <property type="protein sequence ID" value="CAI2195468.1"/>
    <property type="molecule type" value="Genomic_DNA"/>
</dbReference>
<organism evidence="1 2">
    <name type="scientific">Funneliformis geosporum</name>
    <dbReference type="NCBI Taxonomy" id="1117311"/>
    <lineage>
        <taxon>Eukaryota</taxon>
        <taxon>Fungi</taxon>
        <taxon>Fungi incertae sedis</taxon>
        <taxon>Mucoromycota</taxon>
        <taxon>Glomeromycotina</taxon>
        <taxon>Glomeromycetes</taxon>
        <taxon>Glomerales</taxon>
        <taxon>Glomeraceae</taxon>
        <taxon>Funneliformis</taxon>
    </lineage>
</organism>
<evidence type="ECO:0000313" key="2">
    <source>
        <dbReference type="Proteomes" id="UP001153678"/>
    </source>
</evidence>
<name>A0A9W4X506_9GLOM</name>
<comment type="caution">
    <text evidence="1">The sequence shown here is derived from an EMBL/GenBank/DDBJ whole genome shotgun (WGS) entry which is preliminary data.</text>
</comment>
<reference evidence="1" key="1">
    <citation type="submission" date="2022-08" db="EMBL/GenBank/DDBJ databases">
        <authorList>
            <person name="Kallberg Y."/>
            <person name="Tangrot J."/>
            <person name="Rosling A."/>
        </authorList>
    </citation>
    <scope>NUCLEOTIDE SEQUENCE</scope>
    <source>
        <strain evidence="1">Wild A</strain>
    </source>
</reference>
<dbReference type="Proteomes" id="UP001153678">
    <property type="component" value="Unassembled WGS sequence"/>
</dbReference>
<dbReference type="AlphaFoldDB" id="A0A9W4X506"/>
<accession>A0A9W4X506</accession>
<gene>
    <name evidence="1" type="ORF">FWILDA_LOCUS17091</name>
</gene>
<evidence type="ECO:0000313" key="1">
    <source>
        <dbReference type="EMBL" id="CAI2195468.1"/>
    </source>
</evidence>
<sequence>MREYPDSHYCLASIKYAKQFASTFADVSVVISQDDKAKISLRMPAIGCTFHKLQFINEPTIIVDHNFPVGSRQKLIPLVYLIINPNESNDELQTG</sequence>